<accession>A0A0L0N407</accession>
<dbReference type="OrthoDB" id="5118743at2759"/>
<dbReference type="AlphaFoldDB" id="A0A0L0N407"/>
<name>A0A0L0N407_TOLOC</name>
<evidence type="ECO:0000313" key="2">
    <source>
        <dbReference type="EMBL" id="KND88817.1"/>
    </source>
</evidence>
<feature type="region of interest" description="Disordered" evidence="1">
    <location>
        <begin position="104"/>
        <end position="138"/>
    </location>
</feature>
<reference evidence="2 3" key="1">
    <citation type="journal article" date="2015" name="BMC Genomics">
        <title>The genome of the truffle-parasite Tolypocladium ophioglossoides and the evolution of antifungal peptaibiotics.</title>
        <authorList>
            <person name="Quandt C.A."/>
            <person name="Bushley K.E."/>
            <person name="Spatafora J.W."/>
        </authorList>
    </citation>
    <scope>NUCLEOTIDE SEQUENCE [LARGE SCALE GENOMIC DNA]</scope>
    <source>
        <strain evidence="2 3">CBS 100239</strain>
    </source>
</reference>
<evidence type="ECO:0000256" key="1">
    <source>
        <dbReference type="SAM" id="MobiDB-lite"/>
    </source>
</evidence>
<gene>
    <name evidence="2" type="ORF">TOPH_06538</name>
</gene>
<protein>
    <submittedName>
        <fullName evidence="2">Uncharacterized protein</fullName>
    </submittedName>
</protein>
<comment type="caution">
    <text evidence="2">The sequence shown here is derived from an EMBL/GenBank/DDBJ whole genome shotgun (WGS) entry which is preliminary data.</text>
</comment>
<dbReference type="EMBL" id="LFRF01000023">
    <property type="protein sequence ID" value="KND88817.1"/>
    <property type="molecule type" value="Genomic_DNA"/>
</dbReference>
<proteinExistence type="predicted"/>
<keyword evidence="3" id="KW-1185">Reference proteome</keyword>
<feature type="compositionally biased region" description="Low complexity" evidence="1">
    <location>
        <begin position="129"/>
        <end position="138"/>
    </location>
</feature>
<evidence type="ECO:0000313" key="3">
    <source>
        <dbReference type="Proteomes" id="UP000036947"/>
    </source>
</evidence>
<organism evidence="2 3">
    <name type="scientific">Tolypocladium ophioglossoides (strain CBS 100239)</name>
    <name type="common">Snaketongue truffleclub</name>
    <name type="synonym">Elaphocordyceps ophioglossoides</name>
    <dbReference type="NCBI Taxonomy" id="1163406"/>
    <lineage>
        <taxon>Eukaryota</taxon>
        <taxon>Fungi</taxon>
        <taxon>Dikarya</taxon>
        <taxon>Ascomycota</taxon>
        <taxon>Pezizomycotina</taxon>
        <taxon>Sordariomycetes</taxon>
        <taxon>Hypocreomycetidae</taxon>
        <taxon>Hypocreales</taxon>
        <taxon>Ophiocordycipitaceae</taxon>
        <taxon>Tolypocladium</taxon>
    </lineage>
</organism>
<sequence>MAWRNSLPNAAKATSYPLNAGRLSVFSDNAQPGVCLRPAGIVADAGNHVPAQTCTGQRWGGGRVLGLSTASSGWSSGALTDSLLLVSARGRLGRYANVCSTHTDAPCESDKAPSPAIHAPAPQLHHHQSPVQSSPVQSTRESCPSLARLNPNMSRLQVGDAAPPQKRGAAGIVSFYTRPNADGSLSSLNFRYARPDKPLSWTRILMNWQDLIRCRRAFVRAQFDEEEPGKPCSLVRYLHGALAPATPPKVRPGCRPGSSASTVGLGSLPVELQLQIFHQTILLSEPHTAKAVIHRLPRRAGETEAQGSEDVGRTLFSLVFWDCRTWRDIPYFSLCRSSRAAAMTLYGDPSTQLIPFCLSTDVLQLSLSEEFGYFGSCRAFEHLRSSSVRADEVWAYAPSASPTGQRACPVPDICRRRCPPRPLSGKRGPADFVTRTTRLSLKLMPLYELTIPWFDVWGLVGRLCPAVEHLTLLTAKTDVCVDDPRIPSRRDAGDAAWQEGDLLPILGVVRKLQDDGGEATFLPRVRVFEVRLVESICRRDMIAWSRGSAPWPASKSEFFDGALHPLLVGAFGDFDVWDDLT</sequence>
<dbReference type="Proteomes" id="UP000036947">
    <property type="component" value="Unassembled WGS sequence"/>
</dbReference>